<name>A0A1T4X2X4_9GAMM</name>
<dbReference type="STRING" id="92487.SAMN02745130_02449"/>
<dbReference type="EMBL" id="FUYB01000012">
    <property type="protein sequence ID" value="SKA83906.1"/>
    <property type="molecule type" value="Genomic_DNA"/>
</dbReference>
<dbReference type="CDD" id="cd04186">
    <property type="entry name" value="GT_2_like_c"/>
    <property type="match status" value="1"/>
</dbReference>
<accession>A0A1T4X2X4</accession>
<dbReference type="Pfam" id="PF00535">
    <property type="entry name" value="Glycos_transf_2"/>
    <property type="match status" value="1"/>
</dbReference>
<protein>
    <submittedName>
        <fullName evidence="2">Glycosyltransferase, GT2 family</fullName>
    </submittedName>
</protein>
<dbReference type="InterPro" id="IPR029044">
    <property type="entry name" value="Nucleotide-diphossugar_trans"/>
</dbReference>
<dbReference type="PANTHER" id="PTHR43179:SF7">
    <property type="entry name" value="RHAMNOSYLTRANSFERASE WBBL"/>
    <property type="match status" value="1"/>
</dbReference>
<dbReference type="InterPro" id="IPR001173">
    <property type="entry name" value="Glyco_trans_2-like"/>
</dbReference>
<sequence length="644" mass="73331">MIKLIYKAAKPYLYPNLARSMTKRQGERGDYYSTQVLSLVHAFKAGWYMLELQANGCFELAQLEFRFENKQGLPFPIRANKLMKRIIYLANPAGQLELDFKVYGEGRLTQLRLVPIKASFAQDRMLQRLLADPLANQASLLSKLKQRAALKHVELNQVIFAAYNKLFCQTTEADYHYWIEELELDLIKKFECLSQTNDSTYVETDYQCLLASDCTLYPSSKTLLMKFLNQHPEAVLVYPDQDLIDDYGNRSKPWFKTAWNYDLFLSQDYISSGFVCKAAWYAEHQALFTNLGTQQALAILLPSMTAQQILHLPLVLVHQLSSAANHAGFDVNYALERAHLLKSRILGLEAVKANQAGLVFDFKIPEPKPLVSLIIPTRNKLTILKPCVMSILEKTSYENYEILILDNQSSDQDILAWFTEIQANPRVRVLAYNHPFNYSAINNFGVQQARGSIIGLINNDVEVIAGAWLSEMVAHACREEIGCVGAKLYYSNGQIQHAGVILGLGHVAGHAHRFAGHDSAGYYQRLQLVQNYSAVTGACLLVRRALYEQVGGLNEHDLPVAYNDVDFCLRVRALGYRNLWTPHAELYHHESVSRGEDDTPEKKARFDKEVAYMRTTWSKELEADPCYNPNLSRLREDFSLREVF</sequence>
<dbReference type="Proteomes" id="UP000190460">
    <property type="component" value="Unassembled WGS sequence"/>
</dbReference>
<feature type="domain" description="Glycosyltransferase 2-like" evidence="1">
    <location>
        <begin position="372"/>
        <end position="549"/>
    </location>
</feature>
<keyword evidence="3" id="KW-1185">Reference proteome</keyword>
<dbReference type="GO" id="GO:0016740">
    <property type="term" value="F:transferase activity"/>
    <property type="evidence" value="ECO:0007669"/>
    <property type="project" value="UniProtKB-KW"/>
</dbReference>
<dbReference type="SUPFAM" id="SSF53448">
    <property type="entry name" value="Nucleotide-diphospho-sugar transferases"/>
    <property type="match status" value="2"/>
</dbReference>
<evidence type="ECO:0000313" key="3">
    <source>
        <dbReference type="Proteomes" id="UP000190460"/>
    </source>
</evidence>
<dbReference type="AlphaFoldDB" id="A0A1T4X2X4"/>
<proteinExistence type="predicted"/>
<keyword evidence="2" id="KW-0808">Transferase</keyword>
<gene>
    <name evidence="2" type="ORF">SAMN02745130_02449</name>
</gene>
<reference evidence="2 3" key="1">
    <citation type="submission" date="2017-02" db="EMBL/GenBank/DDBJ databases">
        <authorList>
            <person name="Peterson S.W."/>
        </authorList>
    </citation>
    <scope>NUCLEOTIDE SEQUENCE [LARGE SCALE GENOMIC DNA]</scope>
    <source>
        <strain evidence="2 3">ATCC 49788</strain>
    </source>
</reference>
<evidence type="ECO:0000313" key="2">
    <source>
        <dbReference type="EMBL" id="SKA83906.1"/>
    </source>
</evidence>
<dbReference type="PANTHER" id="PTHR43179">
    <property type="entry name" value="RHAMNOSYLTRANSFERASE WBBL"/>
    <property type="match status" value="1"/>
</dbReference>
<organism evidence="2 3">
    <name type="scientific">Thiothrix eikelboomii</name>
    <dbReference type="NCBI Taxonomy" id="92487"/>
    <lineage>
        <taxon>Bacteria</taxon>
        <taxon>Pseudomonadati</taxon>
        <taxon>Pseudomonadota</taxon>
        <taxon>Gammaproteobacteria</taxon>
        <taxon>Thiotrichales</taxon>
        <taxon>Thiotrichaceae</taxon>
        <taxon>Thiothrix</taxon>
    </lineage>
</organism>
<dbReference type="Gene3D" id="3.90.550.10">
    <property type="entry name" value="Spore Coat Polysaccharide Biosynthesis Protein SpsA, Chain A"/>
    <property type="match status" value="2"/>
</dbReference>
<evidence type="ECO:0000259" key="1">
    <source>
        <dbReference type="Pfam" id="PF00535"/>
    </source>
</evidence>